<name>A0A540MVC6_MALBA</name>
<dbReference type="GO" id="GO:0005524">
    <property type="term" value="F:ATP binding"/>
    <property type="evidence" value="ECO:0007669"/>
    <property type="project" value="UniProtKB-KW"/>
</dbReference>
<feature type="domain" description="Malectin-like" evidence="15">
    <location>
        <begin position="34"/>
        <end position="392"/>
    </location>
</feature>
<keyword evidence="5 14" id="KW-0732">Signal</keyword>
<evidence type="ECO:0000256" key="6">
    <source>
        <dbReference type="ARBA" id="ARBA00022741"/>
    </source>
</evidence>
<dbReference type="FunFam" id="2.60.120.430:FF:000007">
    <property type="entry name" value="FERONIA receptor-like kinase"/>
    <property type="match status" value="1"/>
</dbReference>
<evidence type="ECO:0000256" key="12">
    <source>
        <dbReference type="SAM" id="MobiDB-lite"/>
    </source>
</evidence>
<keyword evidence="9 13" id="KW-1133">Transmembrane helix</keyword>
<evidence type="ECO:0000256" key="9">
    <source>
        <dbReference type="ARBA" id="ARBA00022989"/>
    </source>
</evidence>
<feature type="compositionally biased region" description="Polar residues" evidence="12">
    <location>
        <begin position="495"/>
        <end position="504"/>
    </location>
</feature>
<protein>
    <recommendedName>
        <fullName evidence="15">Malectin-like domain-containing protein</fullName>
    </recommendedName>
</protein>
<feature type="compositionally biased region" description="Low complexity" evidence="12">
    <location>
        <begin position="481"/>
        <end position="494"/>
    </location>
</feature>
<evidence type="ECO:0000256" key="5">
    <source>
        <dbReference type="ARBA" id="ARBA00022729"/>
    </source>
</evidence>
<gene>
    <name evidence="16" type="ORF">C1H46_012194</name>
</gene>
<evidence type="ECO:0000256" key="7">
    <source>
        <dbReference type="ARBA" id="ARBA00022777"/>
    </source>
</evidence>
<dbReference type="STRING" id="106549.A0A540MVC6"/>
<feature type="compositionally biased region" description="Basic and acidic residues" evidence="12">
    <location>
        <begin position="516"/>
        <end position="528"/>
    </location>
</feature>
<dbReference type="Gene3D" id="2.60.120.430">
    <property type="entry name" value="Galactose-binding lectin"/>
    <property type="match status" value="2"/>
</dbReference>
<dbReference type="AlphaFoldDB" id="A0A540MVC6"/>
<accession>A0A540MVC6</accession>
<evidence type="ECO:0000256" key="14">
    <source>
        <dbReference type="SAM" id="SignalP"/>
    </source>
</evidence>
<evidence type="ECO:0000259" key="15">
    <source>
        <dbReference type="Pfam" id="PF12819"/>
    </source>
</evidence>
<organism evidence="16 17">
    <name type="scientific">Malus baccata</name>
    <name type="common">Siberian crab apple</name>
    <name type="synonym">Pyrus baccata</name>
    <dbReference type="NCBI Taxonomy" id="106549"/>
    <lineage>
        <taxon>Eukaryota</taxon>
        <taxon>Viridiplantae</taxon>
        <taxon>Streptophyta</taxon>
        <taxon>Embryophyta</taxon>
        <taxon>Tracheophyta</taxon>
        <taxon>Spermatophyta</taxon>
        <taxon>Magnoliopsida</taxon>
        <taxon>eudicotyledons</taxon>
        <taxon>Gunneridae</taxon>
        <taxon>Pentapetalae</taxon>
        <taxon>rosids</taxon>
        <taxon>fabids</taxon>
        <taxon>Rosales</taxon>
        <taxon>Rosaceae</taxon>
        <taxon>Amygdaloideae</taxon>
        <taxon>Maleae</taxon>
        <taxon>Malus</taxon>
    </lineage>
</organism>
<evidence type="ECO:0000256" key="4">
    <source>
        <dbReference type="ARBA" id="ARBA00022692"/>
    </source>
</evidence>
<keyword evidence="10 13" id="KW-0472">Membrane</keyword>
<reference evidence="16 17" key="1">
    <citation type="journal article" date="2019" name="G3 (Bethesda)">
        <title>Sequencing of a Wild Apple (Malus baccata) Genome Unravels the Differences Between Cultivated and Wild Apple Species Regarding Disease Resistance and Cold Tolerance.</title>
        <authorList>
            <person name="Chen X."/>
        </authorList>
    </citation>
    <scope>NUCLEOTIDE SEQUENCE [LARGE SCALE GENOMIC DNA]</scope>
    <source>
        <strain evidence="17">cv. Shandingzi</strain>
        <tissue evidence="16">Leaves</tissue>
    </source>
</reference>
<evidence type="ECO:0000313" key="17">
    <source>
        <dbReference type="Proteomes" id="UP000315295"/>
    </source>
</evidence>
<evidence type="ECO:0000256" key="8">
    <source>
        <dbReference type="ARBA" id="ARBA00022840"/>
    </source>
</evidence>
<dbReference type="FunFam" id="2.60.120.430:FF:000003">
    <property type="entry name" value="FERONIA receptor-like kinase"/>
    <property type="match status" value="1"/>
</dbReference>
<dbReference type="PANTHER" id="PTHR34590:SF5">
    <property type="entry name" value="OS04G0586500 PROTEIN"/>
    <property type="match status" value="1"/>
</dbReference>
<dbReference type="PANTHER" id="PTHR34590">
    <property type="entry name" value="OS03G0124300 PROTEIN-RELATED"/>
    <property type="match status" value="1"/>
</dbReference>
<comment type="subcellular location">
    <subcellularLocation>
        <location evidence="1">Membrane</location>
        <topology evidence="1">Single-pass type I membrane protein</topology>
    </subcellularLocation>
</comment>
<keyword evidence="8" id="KW-0067">ATP-binding</keyword>
<evidence type="ECO:0000256" key="3">
    <source>
        <dbReference type="ARBA" id="ARBA00022679"/>
    </source>
</evidence>
<evidence type="ECO:0000256" key="1">
    <source>
        <dbReference type="ARBA" id="ARBA00004479"/>
    </source>
</evidence>
<evidence type="ECO:0000256" key="2">
    <source>
        <dbReference type="ARBA" id="ARBA00022527"/>
    </source>
</evidence>
<feature type="signal peptide" evidence="14">
    <location>
        <begin position="1"/>
        <end position="23"/>
    </location>
</feature>
<comment type="caution">
    <text evidence="16">The sequence shown here is derived from an EMBL/GenBank/DDBJ whole genome shotgun (WGS) entry which is preliminary data.</text>
</comment>
<keyword evidence="4 13" id="KW-0812">Transmembrane</keyword>
<dbReference type="InterPro" id="IPR045272">
    <property type="entry name" value="ANXUR1/2-like"/>
</dbReference>
<keyword evidence="2" id="KW-0723">Serine/threonine-protein kinase</keyword>
<dbReference type="EMBL" id="VIEB01000180">
    <property type="protein sequence ID" value="TQE02193.1"/>
    <property type="molecule type" value="Genomic_DNA"/>
</dbReference>
<dbReference type="InterPro" id="IPR024788">
    <property type="entry name" value="Malectin-like_Carb-bd_dom"/>
</dbReference>
<feature type="region of interest" description="Disordered" evidence="12">
    <location>
        <begin position="546"/>
        <end position="587"/>
    </location>
</feature>
<feature type="transmembrane region" description="Helical" evidence="13">
    <location>
        <begin position="436"/>
        <end position="458"/>
    </location>
</feature>
<keyword evidence="6" id="KW-0547">Nucleotide-binding</keyword>
<feature type="region of interest" description="Disordered" evidence="12">
    <location>
        <begin position="413"/>
        <end position="433"/>
    </location>
</feature>
<dbReference type="Pfam" id="PF12819">
    <property type="entry name" value="Malectin_like"/>
    <property type="match status" value="1"/>
</dbReference>
<dbReference type="GO" id="GO:0016020">
    <property type="term" value="C:membrane"/>
    <property type="evidence" value="ECO:0007669"/>
    <property type="project" value="UniProtKB-SubCell"/>
</dbReference>
<evidence type="ECO:0000313" key="16">
    <source>
        <dbReference type="EMBL" id="TQE02193.1"/>
    </source>
</evidence>
<feature type="chain" id="PRO_5021857192" description="Malectin-like domain-containing protein" evidence="14">
    <location>
        <begin position="24"/>
        <end position="587"/>
    </location>
</feature>
<keyword evidence="3" id="KW-0808">Transferase</keyword>
<sequence length="587" mass="64208">MYIKTPILLFLAFASVFLNGLDAANPGSDPLILGCGADNEAKDADGRKWQPDKKYLADSSKTTSAQAQYQDPALLSEVPYMKARIFTANTTYKLPVQPKQRYMLRLYFYPAVYGSNNAEGSYFSVVANGITLLQNFSASITCRALTQAYIMREYMLAPLNKDSLDVTFSPSSGFAFVNGIELIGAPDMFGDAAIVGSSDQTFDGKSSNLQTMFRVNIGGQFISPTNDSGTLTRTWYDDFAYVYGAQLGVTNEAAKNVKIDYKDMPPYIAPVDIYRTSRSMGEKKDINLGYNLTWVFNQVDAKFMYLVRLHFCDFYLTKANQIVFTIYINNQTAEAEADVIGWTGGKGVTTYRDYVVAANEGFNGDLWLALHPSKKSSPEFYDSLLNGVEIFKLEQGKNLAGPNPKISDMLAKDEQEKRSFQSQQQQGGSGTNKAHVIGGAAGGAAAFGIVAALCIAVYQRKKRAPGSDAHTTSWLPIYGNSHTSGTKSTISGKSNASTHLSSAAQGRCRHGSSHSSRRERSDSDDPHLRNQNMMAIHYSNLSLGSESDLVEESNTNPNNNNNNNTATNENTGDTSAIFSQIVKPEGR</sequence>
<evidence type="ECO:0000256" key="10">
    <source>
        <dbReference type="ARBA" id="ARBA00023136"/>
    </source>
</evidence>
<dbReference type="Proteomes" id="UP000315295">
    <property type="component" value="Unassembled WGS sequence"/>
</dbReference>
<evidence type="ECO:0000256" key="13">
    <source>
        <dbReference type="SAM" id="Phobius"/>
    </source>
</evidence>
<evidence type="ECO:0000256" key="11">
    <source>
        <dbReference type="ARBA" id="ARBA00023180"/>
    </source>
</evidence>
<keyword evidence="7" id="KW-0418">Kinase</keyword>
<keyword evidence="11" id="KW-0325">Glycoprotein</keyword>
<keyword evidence="17" id="KW-1185">Reference proteome</keyword>
<proteinExistence type="predicted"/>
<feature type="compositionally biased region" description="Low complexity" evidence="12">
    <location>
        <begin position="554"/>
        <end position="571"/>
    </location>
</feature>
<feature type="region of interest" description="Disordered" evidence="12">
    <location>
        <begin position="465"/>
        <end position="529"/>
    </location>
</feature>
<dbReference type="GO" id="GO:0004674">
    <property type="term" value="F:protein serine/threonine kinase activity"/>
    <property type="evidence" value="ECO:0007669"/>
    <property type="project" value="UniProtKB-KW"/>
</dbReference>
<dbReference type="GO" id="GO:0004714">
    <property type="term" value="F:transmembrane receptor protein tyrosine kinase activity"/>
    <property type="evidence" value="ECO:0007669"/>
    <property type="project" value="InterPro"/>
</dbReference>